<feature type="transmembrane region" description="Helical" evidence="1">
    <location>
        <begin position="67"/>
        <end position="87"/>
    </location>
</feature>
<dbReference type="PATRIC" id="fig|1122241.3.peg.2607"/>
<dbReference type="AlphaFoldDB" id="A0A151AVF0"/>
<dbReference type="InterPro" id="IPR014211">
    <property type="entry name" value="Spore_III_AD"/>
</dbReference>
<protein>
    <submittedName>
        <fullName evidence="2">Stage III sporulation protein AC/AD protein family protein</fullName>
    </submittedName>
</protein>
<accession>A0A151AVF0</accession>
<comment type="caution">
    <text evidence="2">The sequence shown here is derived from an EMBL/GenBank/DDBJ whole genome shotgun (WGS) entry which is preliminary data.</text>
</comment>
<keyword evidence="1" id="KW-0812">Transmembrane</keyword>
<evidence type="ECO:0000313" key="3">
    <source>
        <dbReference type="Proteomes" id="UP000075670"/>
    </source>
</evidence>
<keyword evidence="1" id="KW-1133">Transmembrane helix</keyword>
<dbReference type="OrthoDB" id="1682150at2"/>
<feature type="transmembrane region" description="Helical" evidence="1">
    <location>
        <begin position="35"/>
        <end position="55"/>
    </location>
</feature>
<evidence type="ECO:0000256" key="1">
    <source>
        <dbReference type="SAM" id="Phobius"/>
    </source>
</evidence>
<sequence length="129" mass="13725">MEIFQIAGLALTATLIIVLVRQARGGDTALIISLVVGATIFLLLLDRIGTVVKVLADLSERAGINQFYLNTILKIIGIAYVAEFGSQVCRDAGENAIASKVELAAKVLIMVLAIPIIVAILESIIRLLP</sequence>
<dbReference type="InterPro" id="IPR025664">
    <property type="entry name" value="Spore_III_AC/AD"/>
</dbReference>
<dbReference type="Pfam" id="PF06686">
    <property type="entry name" value="SpoIIIAC"/>
    <property type="match status" value="2"/>
</dbReference>
<dbReference type="Proteomes" id="UP000075670">
    <property type="component" value="Unassembled WGS sequence"/>
</dbReference>
<dbReference type="EMBL" id="LTBC01000012">
    <property type="protein sequence ID" value="KYH31377.1"/>
    <property type="molecule type" value="Genomic_DNA"/>
</dbReference>
<evidence type="ECO:0000313" key="2">
    <source>
        <dbReference type="EMBL" id="KYH31377.1"/>
    </source>
</evidence>
<organism evidence="2 3">
    <name type="scientific">Moorella mulderi DSM 14980</name>
    <dbReference type="NCBI Taxonomy" id="1122241"/>
    <lineage>
        <taxon>Bacteria</taxon>
        <taxon>Bacillati</taxon>
        <taxon>Bacillota</taxon>
        <taxon>Clostridia</taxon>
        <taxon>Neomoorellales</taxon>
        <taxon>Neomoorellaceae</taxon>
        <taxon>Neomoorella</taxon>
    </lineage>
</organism>
<gene>
    <name evidence="2" type="ORF">MOMUL_24480</name>
</gene>
<dbReference type="RefSeq" id="WP_062285234.1">
    <property type="nucleotide sequence ID" value="NZ_LTBC01000012.1"/>
</dbReference>
<dbReference type="NCBIfam" id="TIGR02849">
    <property type="entry name" value="spore_III_AD"/>
    <property type="match status" value="1"/>
</dbReference>
<feature type="transmembrane region" description="Helical" evidence="1">
    <location>
        <begin position="107"/>
        <end position="128"/>
    </location>
</feature>
<reference evidence="2 3" key="1">
    <citation type="submission" date="2016-02" db="EMBL/GenBank/DDBJ databases">
        <title>Genome sequence of Moorella mulderi DSM 14980.</title>
        <authorList>
            <person name="Poehlein A."/>
            <person name="Daniel R."/>
        </authorList>
    </citation>
    <scope>NUCLEOTIDE SEQUENCE [LARGE SCALE GENOMIC DNA]</scope>
    <source>
        <strain evidence="2 3">DSM 14980</strain>
    </source>
</reference>
<keyword evidence="3" id="KW-1185">Reference proteome</keyword>
<proteinExistence type="predicted"/>
<keyword evidence="1" id="KW-0472">Membrane</keyword>
<name>A0A151AVF0_9FIRM</name>